<dbReference type="RefSeq" id="WP_382381494.1">
    <property type="nucleotide sequence ID" value="NZ_JBHMEZ010000003.1"/>
</dbReference>
<dbReference type="SUPFAM" id="SSF56235">
    <property type="entry name" value="N-terminal nucleophile aminohydrolases (Ntn hydrolases)"/>
    <property type="match status" value="1"/>
</dbReference>
<keyword evidence="3" id="KW-0378">Hydrolase</keyword>
<keyword evidence="4" id="KW-0865">Zymogen</keyword>
<name>A0ABV5EYP5_9FLAO</name>
<dbReference type="InterPro" id="IPR002692">
    <property type="entry name" value="S45"/>
</dbReference>
<dbReference type="PIRSF" id="PIRSF001227">
    <property type="entry name" value="Pen_acylase"/>
    <property type="match status" value="1"/>
</dbReference>
<evidence type="ECO:0000256" key="3">
    <source>
        <dbReference type="ARBA" id="ARBA00022801"/>
    </source>
</evidence>
<gene>
    <name evidence="5" type="ORF">ACFFVB_04370</name>
</gene>
<dbReference type="PANTHER" id="PTHR34218">
    <property type="entry name" value="PEPTIDASE S45 PENICILLIN AMIDASE"/>
    <property type="match status" value="1"/>
</dbReference>
<dbReference type="EMBL" id="JBHMEZ010000003">
    <property type="protein sequence ID" value="MFB9052306.1"/>
    <property type="molecule type" value="Genomic_DNA"/>
</dbReference>
<reference evidence="5 6" key="1">
    <citation type="submission" date="2024-09" db="EMBL/GenBank/DDBJ databases">
        <authorList>
            <person name="Sun Q."/>
            <person name="Mori K."/>
        </authorList>
    </citation>
    <scope>NUCLEOTIDE SEQUENCE [LARGE SCALE GENOMIC DNA]</scope>
    <source>
        <strain evidence="5 6">CECT 8286</strain>
    </source>
</reference>
<proteinExistence type="inferred from homology"/>
<keyword evidence="2" id="KW-0732">Signal</keyword>
<dbReference type="InterPro" id="IPR043146">
    <property type="entry name" value="Penicillin_amidase_N_B-knob"/>
</dbReference>
<dbReference type="InterPro" id="IPR029055">
    <property type="entry name" value="Ntn_hydrolases_N"/>
</dbReference>
<dbReference type="InterPro" id="IPR014395">
    <property type="entry name" value="Pen/GL7ACA/AHL_acylase"/>
</dbReference>
<evidence type="ECO:0000256" key="1">
    <source>
        <dbReference type="ARBA" id="ARBA00006586"/>
    </source>
</evidence>
<comment type="similarity">
    <text evidence="1">Belongs to the peptidase S45 family.</text>
</comment>
<dbReference type="InterPro" id="IPR023343">
    <property type="entry name" value="Penicillin_amidase_dom1"/>
</dbReference>
<accession>A0ABV5EYP5</accession>
<dbReference type="Pfam" id="PF01804">
    <property type="entry name" value="Penicil_amidase"/>
    <property type="match status" value="1"/>
</dbReference>
<dbReference type="InterPro" id="IPR043147">
    <property type="entry name" value="Penicillin_amidase_A-knob"/>
</dbReference>
<dbReference type="Gene3D" id="1.10.439.10">
    <property type="entry name" value="Penicillin Amidohydrolase, domain 1"/>
    <property type="match status" value="1"/>
</dbReference>
<protein>
    <submittedName>
        <fullName evidence="5">Acylase</fullName>
    </submittedName>
</protein>
<dbReference type="Proteomes" id="UP001589605">
    <property type="component" value="Unassembled WGS sequence"/>
</dbReference>
<keyword evidence="6" id="KW-1185">Reference proteome</keyword>
<organism evidence="5 6">
    <name type="scientific">Formosa undariae</name>
    <dbReference type="NCBI Taxonomy" id="1325436"/>
    <lineage>
        <taxon>Bacteria</taxon>
        <taxon>Pseudomonadati</taxon>
        <taxon>Bacteroidota</taxon>
        <taxon>Flavobacteriia</taxon>
        <taxon>Flavobacteriales</taxon>
        <taxon>Flavobacteriaceae</taxon>
        <taxon>Formosa</taxon>
    </lineage>
</organism>
<evidence type="ECO:0000313" key="5">
    <source>
        <dbReference type="EMBL" id="MFB9052306.1"/>
    </source>
</evidence>
<dbReference type="Gene3D" id="1.10.1400.10">
    <property type="match status" value="1"/>
</dbReference>
<dbReference type="Gene3D" id="2.30.120.10">
    <property type="match status" value="1"/>
</dbReference>
<comment type="caution">
    <text evidence="5">The sequence shown here is derived from an EMBL/GenBank/DDBJ whole genome shotgun (WGS) entry which is preliminary data.</text>
</comment>
<evidence type="ECO:0000313" key="6">
    <source>
        <dbReference type="Proteomes" id="UP001589605"/>
    </source>
</evidence>
<sequence>MEILNIMQSRLLLVMLIISFTSCKNEVESSDEDQRWQNHVQNTEIIRDNFGVPHIYGKTDADAVFGLLYAQCEDDFNRVERNYIWAIGRLAEIEGESLLYSDLRARLYMTKDEAIENFNTSPKWLQDLCVAFADGINYYLETHPKVQPKLLTHFEPWMPMYFSEGSIGGDIERVSTKKIKAFYGDPEHVLAVNDGFITPKDNEPRGSNGFAISGDKTKSGNAMLLINPHTSFFFRGEVHVVSEEGLNAYGAVTWGQFFVYQGFNEKTGWMHTSTGTDIIDEFEETIVKDGTKSLYKYGDQLKPVDSIAVTLNYKTANGIMDKTFMTYRTHHGPITHANEDKWVSTALMWSPIKALEQSYTRTKKSNHNEFREMMNIRTNSSNNTVYADADGTIAYYHGNFIPKRNEKFDYTKPVDGSNPETDWNGLHALEDNITVINPPNGWIQNCNSTPFTSAASYSPKKEDYPKYMHSFPENFRGIHAVQLLQKADSLTLDSLIDLAYDSYLPGADVIISGLLDASNSSEIKSQDVKDALNLLSKWDFRVNVNSVEMTLASFYLKAYLESNKIPSMRDNKKMSRLEIFDYASKMSSPSERLDIFETAVNNLKNDFGSWQTPWGTFNRYQRNNGDIFQEFNDNEPSLAVGMASGNWGALASYGTRFGKDTKRQYGVAGNSFVAVLEFGDKVKAKSMLAGGQSSDPNSPHFSDQAQRYVDGLFKDVAYYREDVEKRASSRYHPGKINTF</sequence>
<evidence type="ECO:0000256" key="2">
    <source>
        <dbReference type="ARBA" id="ARBA00022729"/>
    </source>
</evidence>
<dbReference type="Gene3D" id="3.60.20.10">
    <property type="entry name" value="Glutamine Phosphoribosylpyrophosphate, subunit 1, domain 1"/>
    <property type="match status" value="1"/>
</dbReference>
<dbReference type="CDD" id="cd01936">
    <property type="entry name" value="Ntn_CA"/>
    <property type="match status" value="1"/>
</dbReference>
<evidence type="ECO:0000256" key="4">
    <source>
        <dbReference type="ARBA" id="ARBA00023145"/>
    </source>
</evidence>
<dbReference type="PANTHER" id="PTHR34218:SF3">
    <property type="entry name" value="ACYL-HOMOSERINE LACTONE ACYLASE PVDQ"/>
    <property type="match status" value="1"/>
</dbReference>